<dbReference type="AlphaFoldDB" id="A0A1I6M906"/>
<proteinExistence type="predicted"/>
<organism evidence="1 2">
    <name type="scientific">Halomicrobium zhouii</name>
    <dbReference type="NCBI Taxonomy" id="767519"/>
    <lineage>
        <taxon>Archaea</taxon>
        <taxon>Methanobacteriati</taxon>
        <taxon>Methanobacteriota</taxon>
        <taxon>Stenosarchaea group</taxon>
        <taxon>Halobacteria</taxon>
        <taxon>Halobacteriales</taxon>
        <taxon>Haloarculaceae</taxon>
        <taxon>Halomicrobium</taxon>
    </lineage>
</organism>
<evidence type="ECO:0000313" key="1">
    <source>
        <dbReference type="EMBL" id="SFS12141.1"/>
    </source>
</evidence>
<dbReference type="STRING" id="767519.SAMN05216559_4023"/>
<sequence length="35" mass="3999">MLFPVDTTIGENRRITFENDGYHAVIRSYPNLTGT</sequence>
<accession>A0A1I6M906</accession>
<dbReference type="Proteomes" id="UP000199062">
    <property type="component" value="Unassembled WGS sequence"/>
</dbReference>
<keyword evidence="2" id="KW-1185">Reference proteome</keyword>
<protein>
    <submittedName>
        <fullName evidence="1">Uncharacterized protein</fullName>
    </submittedName>
</protein>
<evidence type="ECO:0000313" key="2">
    <source>
        <dbReference type="Proteomes" id="UP000199062"/>
    </source>
</evidence>
<dbReference type="EMBL" id="FOZK01000005">
    <property type="protein sequence ID" value="SFS12141.1"/>
    <property type="molecule type" value="Genomic_DNA"/>
</dbReference>
<gene>
    <name evidence="1" type="ORF">SAMN05216559_4023</name>
</gene>
<name>A0A1I6M906_9EURY</name>
<reference evidence="1 2" key="1">
    <citation type="submission" date="2016-10" db="EMBL/GenBank/DDBJ databases">
        <authorList>
            <person name="de Groot N.N."/>
        </authorList>
    </citation>
    <scope>NUCLEOTIDE SEQUENCE [LARGE SCALE GENOMIC DNA]</scope>
    <source>
        <strain evidence="1 2">CGMCC 1.10457</strain>
    </source>
</reference>